<accession>A0A426Y142</accession>
<sequence length="131" mass="15190">MRTTPRAASYKPPTPPTPSRPSLLKKLIREELRDRSVKGLCWHCDKPWSRDHPCKKGHLLLIKAIEDLEEEVQEHGVVTEEEQQLTDYMMHALAGYANPCPRMKLLLYDQEIIADFFLFLLTDYQAILGIE</sequence>
<dbReference type="Proteomes" id="UP000287651">
    <property type="component" value="Unassembled WGS sequence"/>
</dbReference>
<evidence type="ECO:0000313" key="3">
    <source>
        <dbReference type="Proteomes" id="UP000287651"/>
    </source>
</evidence>
<evidence type="ECO:0000256" key="1">
    <source>
        <dbReference type="SAM" id="MobiDB-lite"/>
    </source>
</evidence>
<comment type="caution">
    <text evidence="2">The sequence shown here is derived from an EMBL/GenBank/DDBJ whole genome shotgun (WGS) entry which is preliminary data.</text>
</comment>
<dbReference type="EMBL" id="AMZH03015800">
    <property type="protein sequence ID" value="RRT45497.1"/>
    <property type="molecule type" value="Genomic_DNA"/>
</dbReference>
<protein>
    <submittedName>
        <fullName evidence="2">Uncharacterized protein</fullName>
    </submittedName>
</protein>
<feature type="region of interest" description="Disordered" evidence="1">
    <location>
        <begin position="1"/>
        <end position="22"/>
    </location>
</feature>
<reference evidence="2 3" key="1">
    <citation type="journal article" date="2014" name="Agronomy (Basel)">
        <title>A Draft Genome Sequence for Ensete ventricosum, the Drought-Tolerant Tree Against Hunger.</title>
        <authorList>
            <person name="Harrison J."/>
            <person name="Moore K.A."/>
            <person name="Paszkiewicz K."/>
            <person name="Jones T."/>
            <person name="Grant M."/>
            <person name="Ambacheew D."/>
            <person name="Muzemil S."/>
            <person name="Studholme D.J."/>
        </authorList>
    </citation>
    <scope>NUCLEOTIDE SEQUENCE [LARGE SCALE GENOMIC DNA]</scope>
</reference>
<proteinExistence type="predicted"/>
<organism evidence="2 3">
    <name type="scientific">Ensete ventricosum</name>
    <name type="common">Abyssinian banana</name>
    <name type="synonym">Musa ensete</name>
    <dbReference type="NCBI Taxonomy" id="4639"/>
    <lineage>
        <taxon>Eukaryota</taxon>
        <taxon>Viridiplantae</taxon>
        <taxon>Streptophyta</taxon>
        <taxon>Embryophyta</taxon>
        <taxon>Tracheophyta</taxon>
        <taxon>Spermatophyta</taxon>
        <taxon>Magnoliopsida</taxon>
        <taxon>Liliopsida</taxon>
        <taxon>Zingiberales</taxon>
        <taxon>Musaceae</taxon>
        <taxon>Ensete</taxon>
    </lineage>
</organism>
<gene>
    <name evidence="2" type="ORF">B296_00022134</name>
</gene>
<evidence type="ECO:0000313" key="2">
    <source>
        <dbReference type="EMBL" id="RRT45497.1"/>
    </source>
</evidence>
<dbReference type="AlphaFoldDB" id="A0A426Y142"/>
<name>A0A426Y142_ENSVE</name>